<dbReference type="Proteomes" id="UP001175211">
    <property type="component" value="Unassembled WGS sequence"/>
</dbReference>
<dbReference type="InterPro" id="IPR011600">
    <property type="entry name" value="Pept_C14_caspase"/>
</dbReference>
<keyword evidence="4" id="KW-1185">Reference proteome</keyword>
<dbReference type="GO" id="GO:0005737">
    <property type="term" value="C:cytoplasm"/>
    <property type="evidence" value="ECO:0007669"/>
    <property type="project" value="TreeGrafter"/>
</dbReference>
<dbReference type="RefSeq" id="XP_060322724.1">
    <property type="nucleotide sequence ID" value="XM_060473227.1"/>
</dbReference>
<gene>
    <name evidence="3" type="ORF">EV420DRAFT_154423</name>
</gene>
<evidence type="ECO:0000313" key="3">
    <source>
        <dbReference type="EMBL" id="KAK0437903.1"/>
    </source>
</evidence>
<dbReference type="InterPro" id="IPR050452">
    <property type="entry name" value="Metacaspase"/>
</dbReference>
<dbReference type="GO" id="GO:0006508">
    <property type="term" value="P:proteolysis"/>
    <property type="evidence" value="ECO:0007669"/>
    <property type="project" value="InterPro"/>
</dbReference>
<comment type="similarity">
    <text evidence="1">Belongs to the peptidase C14B family.</text>
</comment>
<dbReference type="PANTHER" id="PTHR48104">
    <property type="entry name" value="METACASPASE-4"/>
    <property type="match status" value="1"/>
</dbReference>
<evidence type="ECO:0000256" key="1">
    <source>
        <dbReference type="ARBA" id="ARBA00009005"/>
    </source>
</evidence>
<organism evidence="3 4">
    <name type="scientific">Armillaria tabescens</name>
    <name type="common">Ringless honey mushroom</name>
    <name type="synonym">Agaricus tabescens</name>
    <dbReference type="NCBI Taxonomy" id="1929756"/>
    <lineage>
        <taxon>Eukaryota</taxon>
        <taxon>Fungi</taxon>
        <taxon>Dikarya</taxon>
        <taxon>Basidiomycota</taxon>
        <taxon>Agaricomycotina</taxon>
        <taxon>Agaricomycetes</taxon>
        <taxon>Agaricomycetidae</taxon>
        <taxon>Agaricales</taxon>
        <taxon>Marasmiineae</taxon>
        <taxon>Physalacriaceae</taxon>
        <taxon>Desarmillaria</taxon>
    </lineage>
</organism>
<comment type="caution">
    <text evidence="3">The sequence shown here is derived from an EMBL/GenBank/DDBJ whole genome shotgun (WGS) entry which is preliminary data.</text>
</comment>
<sequence>MQVRPGIRCRHFVQYGRIVPSYDHYGIPCNRYGQHMLQLDLGYEVTPGISKADGQRAMLSQLKQISGEIQSLEELEMRVAQQLGMSEDADSAEILLKTKQDVMNNSDCLSAALKKLNRLYYLRLCSSRIQSKLRVGNPDASPLPLGPPRRVDASQFWAVLIGIDEYASYPLLGCVSDARLMEKYLIENLDVPGDRIQLLLGSTEHTSSDHPMNPSRTRIIHTLLSIIGNSQIKYGDNIIIYYAGHGSCYPCTEGLYNEEDDEKLAVEETGFIEALCPIDRDTVDSNGVPIPDISDRELNTILTLISQAKGSRITVILDCCHSGGITRDLPVPGARTTPRMVRATLQDMLLAGEKNLKHYPSYRSILAKDWRPNMDCFVALTACGDYQFAKAKKVEGGYIGLFTDSLVRTLQSGYWKEETTYADLVRDLDKWPHQTPCAVGNRKDARIWYQD</sequence>
<proteinExistence type="inferred from homology"/>
<dbReference type="EMBL" id="JAUEPS010000103">
    <property type="protein sequence ID" value="KAK0437903.1"/>
    <property type="molecule type" value="Genomic_DNA"/>
</dbReference>
<protein>
    <recommendedName>
        <fullName evidence="2">Peptidase C14 caspase domain-containing protein</fullName>
    </recommendedName>
</protein>
<dbReference type="PANTHER" id="PTHR48104:SF30">
    <property type="entry name" value="METACASPASE-1"/>
    <property type="match status" value="1"/>
</dbReference>
<dbReference type="Pfam" id="PF00656">
    <property type="entry name" value="Peptidase_C14"/>
    <property type="match status" value="1"/>
</dbReference>
<name>A0AA39J8B6_ARMTA</name>
<accession>A0AA39J8B6</accession>
<reference evidence="3" key="1">
    <citation type="submission" date="2023-06" db="EMBL/GenBank/DDBJ databases">
        <authorList>
            <consortium name="Lawrence Berkeley National Laboratory"/>
            <person name="Ahrendt S."/>
            <person name="Sahu N."/>
            <person name="Indic B."/>
            <person name="Wong-Bajracharya J."/>
            <person name="Merenyi Z."/>
            <person name="Ke H.-M."/>
            <person name="Monk M."/>
            <person name="Kocsube S."/>
            <person name="Drula E."/>
            <person name="Lipzen A."/>
            <person name="Balint B."/>
            <person name="Henrissat B."/>
            <person name="Andreopoulos B."/>
            <person name="Martin F.M."/>
            <person name="Harder C.B."/>
            <person name="Rigling D."/>
            <person name="Ford K.L."/>
            <person name="Foster G.D."/>
            <person name="Pangilinan J."/>
            <person name="Papanicolaou A."/>
            <person name="Barry K."/>
            <person name="LaButti K."/>
            <person name="Viragh M."/>
            <person name="Koriabine M."/>
            <person name="Yan M."/>
            <person name="Riley R."/>
            <person name="Champramary S."/>
            <person name="Plett K.L."/>
            <person name="Tsai I.J."/>
            <person name="Slot J."/>
            <person name="Sipos G."/>
            <person name="Plett J."/>
            <person name="Nagy L.G."/>
            <person name="Grigoriev I.V."/>
        </authorList>
    </citation>
    <scope>NUCLEOTIDE SEQUENCE</scope>
    <source>
        <strain evidence="3">CCBAS 213</strain>
    </source>
</reference>
<dbReference type="GO" id="GO:0004197">
    <property type="term" value="F:cysteine-type endopeptidase activity"/>
    <property type="evidence" value="ECO:0007669"/>
    <property type="project" value="InterPro"/>
</dbReference>
<evidence type="ECO:0000313" key="4">
    <source>
        <dbReference type="Proteomes" id="UP001175211"/>
    </source>
</evidence>
<feature type="domain" description="Peptidase C14 caspase" evidence="2">
    <location>
        <begin position="157"/>
        <end position="427"/>
    </location>
</feature>
<dbReference type="AlphaFoldDB" id="A0AA39J8B6"/>
<evidence type="ECO:0000259" key="2">
    <source>
        <dbReference type="Pfam" id="PF00656"/>
    </source>
</evidence>
<dbReference type="Gene3D" id="3.40.50.1460">
    <property type="match status" value="1"/>
</dbReference>
<dbReference type="GeneID" id="85356775"/>